<feature type="transmembrane region" description="Helical" evidence="1">
    <location>
        <begin position="6"/>
        <end position="26"/>
    </location>
</feature>
<reference evidence="2 3" key="1">
    <citation type="submission" date="2024-02" db="EMBL/GenBank/DDBJ databases">
        <title>Herpetosiphon gulosus NBRC 112829.</title>
        <authorList>
            <person name="Ichikawa N."/>
            <person name="Katano-Makiyama Y."/>
            <person name="Hidaka K."/>
        </authorList>
    </citation>
    <scope>NUCLEOTIDE SEQUENCE [LARGE SCALE GENOMIC DNA]</scope>
    <source>
        <strain evidence="2 3">NBRC 112829</strain>
    </source>
</reference>
<dbReference type="PANTHER" id="PTHR30487:SF0">
    <property type="entry name" value="PREPILIN LEADER PEPTIDASE_N-METHYLTRANSFERASE-RELATED"/>
    <property type="match status" value="1"/>
</dbReference>
<organism evidence="2 3">
    <name type="scientific">Herpetosiphon gulosus</name>
    <dbReference type="NCBI Taxonomy" id="1973496"/>
    <lineage>
        <taxon>Bacteria</taxon>
        <taxon>Bacillati</taxon>
        <taxon>Chloroflexota</taxon>
        <taxon>Chloroflexia</taxon>
        <taxon>Herpetosiphonales</taxon>
        <taxon>Herpetosiphonaceae</taxon>
        <taxon>Herpetosiphon</taxon>
    </lineage>
</organism>
<keyword evidence="1" id="KW-0472">Membrane</keyword>
<keyword evidence="1" id="KW-1133">Transmembrane helix</keyword>
<evidence type="ECO:0000313" key="2">
    <source>
        <dbReference type="EMBL" id="GAA5526972.1"/>
    </source>
</evidence>
<dbReference type="RefSeq" id="WP_345720607.1">
    <property type="nucleotide sequence ID" value="NZ_BAABRU010000002.1"/>
</dbReference>
<accession>A0ABP9WUW1</accession>
<feature type="transmembrane region" description="Helical" evidence="1">
    <location>
        <begin position="199"/>
        <end position="218"/>
    </location>
</feature>
<feature type="transmembrane region" description="Helical" evidence="1">
    <location>
        <begin position="98"/>
        <end position="117"/>
    </location>
</feature>
<feature type="transmembrane region" description="Helical" evidence="1">
    <location>
        <begin position="123"/>
        <end position="144"/>
    </location>
</feature>
<dbReference type="EMBL" id="BAABRU010000002">
    <property type="protein sequence ID" value="GAA5526972.1"/>
    <property type="molecule type" value="Genomic_DNA"/>
</dbReference>
<keyword evidence="1" id="KW-0812">Transmembrane</keyword>
<feature type="transmembrane region" description="Helical" evidence="1">
    <location>
        <begin position="47"/>
        <end position="67"/>
    </location>
</feature>
<sequence length="223" mass="23714">MLPAIVVVVGIALGFGLNPWITQIATDPKAANPLPMPRHPLLGGPTWVGLLVAAASGLMAWVCYHDYGASLQGLYWYLISLVYIVVGAVDWKVRLIDVLLVMIATVVALLGSAFLTISFKDSLIGSLIAGLLFLLFFAGSLVLFPDTDAPFGLGDVYLAFFMGATVGWRHLGGALMYGMGLAGIASIGILALRQIKGEGTLYIAYGTYLCLGMLLYLIKFGPL</sequence>
<proteinExistence type="predicted"/>
<dbReference type="Proteomes" id="UP001428290">
    <property type="component" value="Unassembled WGS sequence"/>
</dbReference>
<gene>
    <name evidence="2" type="ORF">Hgul01_00754</name>
</gene>
<name>A0ABP9WUW1_9CHLR</name>
<comment type="caution">
    <text evidence="2">The sequence shown here is derived from an EMBL/GenBank/DDBJ whole genome shotgun (WGS) entry which is preliminary data.</text>
</comment>
<keyword evidence="3" id="KW-1185">Reference proteome</keyword>
<dbReference type="InterPro" id="IPR050882">
    <property type="entry name" value="Prepilin_peptidase/N-MTase"/>
</dbReference>
<evidence type="ECO:0000256" key="1">
    <source>
        <dbReference type="SAM" id="Phobius"/>
    </source>
</evidence>
<evidence type="ECO:0000313" key="3">
    <source>
        <dbReference type="Proteomes" id="UP001428290"/>
    </source>
</evidence>
<protein>
    <recommendedName>
        <fullName evidence="4">Prepilin type IV endopeptidase peptidase domain-containing protein</fullName>
    </recommendedName>
</protein>
<feature type="transmembrane region" description="Helical" evidence="1">
    <location>
        <begin position="73"/>
        <end position="91"/>
    </location>
</feature>
<feature type="transmembrane region" description="Helical" evidence="1">
    <location>
        <begin position="174"/>
        <end position="192"/>
    </location>
</feature>
<dbReference type="PANTHER" id="PTHR30487">
    <property type="entry name" value="TYPE 4 PREPILIN-LIKE PROTEINS LEADER PEPTIDE-PROCESSING ENZYME"/>
    <property type="match status" value="1"/>
</dbReference>
<evidence type="ECO:0008006" key="4">
    <source>
        <dbReference type="Google" id="ProtNLM"/>
    </source>
</evidence>